<dbReference type="Pfam" id="PF01412">
    <property type="entry name" value="ArfGap"/>
    <property type="match status" value="1"/>
</dbReference>
<feature type="non-terminal residue" evidence="3">
    <location>
        <position position="1"/>
    </location>
</feature>
<dbReference type="SUPFAM" id="SSF57863">
    <property type="entry name" value="ArfGap/RecO-like zinc finger"/>
    <property type="match status" value="1"/>
</dbReference>
<dbReference type="InParanoid" id="A7SQ29"/>
<evidence type="ECO:0000313" key="4">
    <source>
        <dbReference type="Proteomes" id="UP000001593"/>
    </source>
</evidence>
<accession>A7SQ29</accession>
<dbReference type="eggNOG" id="KOG0521">
    <property type="taxonomic scope" value="Eukaryota"/>
</dbReference>
<keyword evidence="1" id="KW-0863">Zinc-finger</keyword>
<keyword evidence="4" id="KW-1185">Reference proteome</keyword>
<dbReference type="PROSITE" id="PS50115">
    <property type="entry name" value="ARFGAP"/>
    <property type="match status" value="1"/>
</dbReference>
<organism evidence="3 4">
    <name type="scientific">Nematostella vectensis</name>
    <name type="common">Starlet sea anemone</name>
    <dbReference type="NCBI Taxonomy" id="45351"/>
    <lineage>
        <taxon>Eukaryota</taxon>
        <taxon>Metazoa</taxon>
        <taxon>Cnidaria</taxon>
        <taxon>Anthozoa</taxon>
        <taxon>Hexacorallia</taxon>
        <taxon>Actiniaria</taxon>
        <taxon>Edwardsiidae</taxon>
        <taxon>Nematostella</taxon>
    </lineage>
</organism>
<evidence type="ECO:0000259" key="2">
    <source>
        <dbReference type="PROSITE" id="PS50115"/>
    </source>
</evidence>
<dbReference type="PRINTS" id="PR00405">
    <property type="entry name" value="REVINTRACTNG"/>
</dbReference>
<evidence type="ECO:0000313" key="3">
    <source>
        <dbReference type="EMBL" id="EDO34179.1"/>
    </source>
</evidence>
<dbReference type="PANTHER" id="PTHR45854">
    <property type="entry name" value="ASAP FAMILY MEMBER"/>
    <property type="match status" value="1"/>
</dbReference>
<protein>
    <recommendedName>
        <fullName evidence="2">Arf-GAP domain-containing protein</fullName>
    </recommendedName>
</protein>
<reference evidence="3 4" key="1">
    <citation type="journal article" date="2007" name="Science">
        <title>Sea anemone genome reveals ancestral eumetazoan gene repertoire and genomic organization.</title>
        <authorList>
            <person name="Putnam N.H."/>
            <person name="Srivastava M."/>
            <person name="Hellsten U."/>
            <person name="Dirks B."/>
            <person name="Chapman J."/>
            <person name="Salamov A."/>
            <person name="Terry A."/>
            <person name="Shapiro H."/>
            <person name="Lindquist E."/>
            <person name="Kapitonov V.V."/>
            <person name="Jurka J."/>
            <person name="Genikhovich G."/>
            <person name="Grigoriev I.V."/>
            <person name="Lucas S.M."/>
            <person name="Steele R.E."/>
            <person name="Finnerty J.R."/>
            <person name="Technau U."/>
            <person name="Martindale M.Q."/>
            <person name="Rokhsar D.S."/>
        </authorList>
    </citation>
    <scope>NUCLEOTIDE SEQUENCE [LARGE SCALE GENOMIC DNA]</scope>
    <source>
        <strain evidence="4">CH2 X CH6</strain>
    </source>
</reference>
<dbReference type="EMBL" id="DS469740">
    <property type="protein sequence ID" value="EDO34179.1"/>
    <property type="molecule type" value="Genomic_DNA"/>
</dbReference>
<dbReference type="InterPro" id="IPR001164">
    <property type="entry name" value="ArfGAP_dom"/>
</dbReference>
<keyword evidence="1" id="KW-0479">Metal-binding</keyword>
<name>A7SQ29_NEMVE</name>
<dbReference type="HOGENOM" id="CLU_023062_4_0_1"/>
<dbReference type="InterPro" id="IPR043593">
    <property type="entry name" value="ASAP"/>
</dbReference>
<evidence type="ECO:0000256" key="1">
    <source>
        <dbReference type="PROSITE-ProRule" id="PRU00288"/>
    </source>
</evidence>
<keyword evidence="1" id="KW-0862">Zinc</keyword>
<dbReference type="Proteomes" id="UP000001593">
    <property type="component" value="Unassembled WGS sequence"/>
</dbReference>
<gene>
    <name evidence="3" type="ORF">NEMVEDRAFT_v1g127060</name>
</gene>
<sequence>VKQVQRLPGNDTCADCTSKDPTWLSTNLGVLTCIECSGVHRGMGVHVSRVQPSRSTI</sequence>
<dbReference type="InterPro" id="IPR038508">
    <property type="entry name" value="ArfGAP_dom_sf"/>
</dbReference>
<dbReference type="GO" id="GO:0005096">
    <property type="term" value="F:GTPase activator activity"/>
    <property type="evidence" value="ECO:0007669"/>
    <property type="project" value="InterPro"/>
</dbReference>
<dbReference type="PhylomeDB" id="A7SQ29"/>
<proteinExistence type="predicted"/>
<dbReference type="GO" id="GO:0008270">
    <property type="term" value="F:zinc ion binding"/>
    <property type="evidence" value="ECO:0007669"/>
    <property type="project" value="UniProtKB-KW"/>
</dbReference>
<dbReference type="PANTHER" id="PTHR45854:SF3">
    <property type="entry name" value="ARFGAP WITH SH3 DOMAIN, ANK REPEAT AND PH DOMAIN-CONTAINING PROTEIN"/>
    <property type="match status" value="1"/>
</dbReference>
<dbReference type="STRING" id="45351.A7SQ29"/>
<dbReference type="Gene3D" id="1.10.220.150">
    <property type="entry name" value="Arf GTPase activating protein"/>
    <property type="match status" value="1"/>
</dbReference>
<dbReference type="InterPro" id="IPR037278">
    <property type="entry name" value="ARFGAP/RecO"/>
</dbReference>
<dbReference type="AlphaFoldDB" id="A7SQ29"/>
<feature type="domain" description="Arf-GAP" evidence="2">
    <location>
        <begin position="1"/>
        <end position="57"/>
    </location>
</feature>